<gene>
    <name evidence="2" type="ORF">C7374_101246</name>
</gene>
<keyword evidence="3" id="KW-1185">Reference proteome</keyword>
<dbReference type="RefSeq" id="WP_342634706.1">
    <property type="nucleotide sequence ID" value="NZ_JBHEEY010000001.1"/>
</dbReference>
<reference evidence="2 3" key="1">
    <citation type="submission" date="2018-06" db="EMBL/GenBank/DDBJ databases">
        <title>Genomic Encyclopedia of Type Strains, Phase IV (KMG-IV): sequencing the most valuable type-strain genomes for metagenomic binning, comparative biology and taxonomic classification.</title>
        <authorList>
            <person name="Goeker M."/>
        </authorList>
    </citation>
    <scope>NUCLEOTIDE SEQUENCE [LARGE SCALE GENOMIC DNA]</scope>
    <source>
        <strain evidence="2 3">DSM 26720</strain>
    </source>
</reference>
<accession>A0A364JZC1</accession>
<keyword evidence="2" id="KW-0808">Transferase</keyword>
<dbReference type="AlphaFoldDB" id="A0A364JZC1"/>
<dbReference type="Proteomes" id="UP000249453">
    <property type="component" value="Unassembled WGS sequence"/>
</dbReference>
<name>A0A364JZC1_9HYPH</name>
<dbReference type="PROSITE" id="PS51186">
    <property type="entry name" value="GNAT"/>
    <property type="match status" value="1"/>
</dbReference>
<sequence length="59" mass="6949">MGRKLVEHAFKLRGELDLEVFAENQSAYRFYQKLGFVEISRRAEDDSGLPFENIRMRLA</sequence>
<feature type="domain" description="N-acetyltransferase" evidence="1">
    <location>
        <begin position="1"/>
        <end position="59"/>
    </location>
</feature>
<dbReference type="GO" id="GO:0016747">
    <property type="term" value="F:acyltransferase activity, transferring groups other than amino-acyl groups"/>
    <property type="evidence" value="ECO:0007669"/>
    <property type="project" value="InterPro"/>
</dbReference>
<evidence type="ECO:0000313" key="2">
    <source>
        <dbReference type="EMBL" id="RAK33921.1"/>
    </source>
</evidence>
<evidence type="ECO:0000259" key="1">
    <source>
        <dbReference type="PROSITE" id="PS51186"/>
    </source>
</evidence>
<dbReference type="SUPFAM" id="SSF55729">
    <property type="entry name" value="Acyl-CoA N-acyltransferases (Nat)"/>
    <property type="match status" value="1"/>
</dbReference>
<dbReference type="EMBL" id="QLMK01000001">
    <property type="protein sequence ID" value="RAK33921.1"/>
    <property type="molecule type" value="Genomic_DNA"/>
</dbReference>
<protein>
    <submittedName>
        <fullName evidence="2">Acetyltransferase (GNAT) family protein</fullName>
    </submittedName>
</protein>
<dbReference type="InterPro" id="IPR000182">
    <property type="entry name" value="GNAT_dom"/>
</dbReference>
<comment type="caution">
    <text evidence="2">The sequence shown here is derived from an EMBL/GenBank/DDBJ whole genome shotgun (WGS) entry which is preliminary data.</text>
</comment>
<evidence type="ECO:0000313" key="3">
    <source>
        <dbReference type="Proteomes" id="UP000249453"/>
    </source>
</evidence>
<dbReference type="Gene3D" id="3.40.630.30">
    <property type="match status" value="1"/>
</dbReference>
<dbReference type="Pfam" id="PF00583">
    <property type="entry name" value="Acetyltransf_1"/>
    <property type="match status" value="1"/>
</dbReference>
<organism evidence="2 3">
    <name type="scientific">Falsochrobactrum ovis</name>
    <dbReference type="NCBI Taxonomy" id="1293442"/>
    <lineage>
        <taxon>Bacteria</taxon>
        <taxon>Pseudomonadati</taxon>
        <taxon>Pseudomonadota</taxon>
        <taxon>Alphaproteobacteria</taxon>
        <taxon>Hyphomicrobiales</taxon>
        <taxon>Brucellaceae</taxon>
        <taxon>Falsochrobactrum</taxon>
    </lineage>
</organism>
<dbReference type="InterPro" id="IPR016181">
    <property type="entry name" value="Acyl_CoA_acyltransferase"/>
</dbReference>
<proteinExistence type="predicted"/>